<dbReference type="PROSITE" id="PS00138">
    <property type="entry name" value="SUBTILASE_SER"/>
    <property type="match status" value="1"/>
</dbReference>
<comment type="similarity">
    <text evidence="1 6">Belongs to the peptidase S8 family.</text>
</comment>
<organism evidence="9 10">
    <name type="scientific">Rubroshorea leprosula</name>
    <dbReference type="NCBI Taxonomy" id="152421"/>
    <lineage>
        <taxon>Eukaryota</taxon>
        <taxon>Viridiplantae</taxon>
        <taxon>Streptophyta</taxon>
        <taxon>Embryophyta</taxon>
        <taxon>Tracheophyta</taxon>
        <taxon>Spermatophyta</taxon>
        <taxon>Magnoliopsida</taxon>
        <taxon>eudicotyledons</taxon>
        <taxon>Gunneridae</taxon>
        <taxon>Pentapetalae</taxon>
        <taxon>rosids</taxon>
        <taxon>malvids</taxon>
        <taxon>Malvales</taxon>
        <taxon>Dipterocarpaceae</taxon>
        <taxon>Rubroshorea</taxon>
    </lineage>
</organism>
<evidence type="ECO:0000259" key="8">
    <source>
        <dbReference type="Pfam" id="PF17766"/>
    </source>
</evidence>
<sequence>MGGIGTILESGEFLDVAQIFMAPATMVNVSDGQEIEDYVHSTRSPSAVIYNSREVRVPAPFVASFSTRGPNPGSSYVLKPDIAAPGVDILAAYTLLKSLTGLEGDTQYSKFTLKSGTSMACPHVAGVAAYVKSFHPNWTAAAIKSAIMTTAKPMSQRVNNEAEFAYGAGQLNPSGAINPGLIYDMDEMSYIQFLCHEGYNGSSIAALVGSKSINCSSLLPAFGYDALNYPSMQLHLKSGQQETVGVFQRSVTNVGPSPAMYNATIKAPKGVQITVNPKTLFFSHALQKQGFKVVVKAKPIATSTFTLLSGSLVWRSTHHTVRSPIVIYGPED</sequence>
<dbReference type="InterPro" id="IPR000209">
    <property type="entry name" value="Peptidase_S8/S53_dom"/>
</dbReference>
<protein>
    <submittedName>
        <fullName evidence="9">Uncharacterized protein</fullName>
    </submittedName>
</protein>
<name>A0AAV5JED9_9ROSI</name>
<comment type="caution">
    <text evidence="9">The sequence shown here is derived from an EMBL/GenBank/DDBJ whole genome shotgun (WGS) entry which is preliminary data.</text>
</comment>
<feature type="domain" description="Subtilisin-like protease fibronectin type-III" evidence="8">
    <location>
        <begin position="227"/>
        <end position="327"/>
    </location>
</feature>
<evidence type="ECO:0000256" key="4">
    <source>
        <dbReference type="ARBA" id="ARBA00022801"/>
    </source>
</evidence>
<evidence type="ECO:0000256" key="3">
    <source>
        <dbReference type="ARBA" id="ARBA00022729"/>
    </source>
</evidence>
<keyword evidence="2" id="KW-0645">Protease</keyword>
<evidence type="ECO:0000256" key="5">
    <source>
        <dbReference type="ARBA" id="ARBA00022825"/>
    </source>
</evidence>
<keyword evidence="10" id="KW-1185">Reference proteome</keyword>
<evidence type="ECO:0000256" key="1">
    <source>
        <dbReference type="ARBA" id="ARBA00011073"/>
    </source>
</evidence>
<reference evidence="9 10" key="1">
    <citation type="journal article" date="2021" name="Commun. Biol.">
        <title>The genome of Shorea leprosula (Dipterocarpaceae) highlights the ecological relevance of drought in aseasonal tropical rainforests.</title>
        <authorList>
            <person name="Ng K.K.S."/>
            <person name="Kobayashi M.J."/>
            <person name="Fawcett J.A."/>
            <person name="Hatakeyama M."/>
            <person name="Paape T."/>
            <person name="Ng C.H."/>
            <person name="Ang C.C."/>
            <person name="Tnah L.H."/>
            <person name="Lee C.T."/>
            <person name="Nishiyama T."/>
            <person name="Sese J."/>
            <person name="O'Brien M.J."/>
            <person name="Copetti D."/>
            <person name="Mohd Noor M.I."/>
            <person name="Ong R.C."/>
            <person name="Putra M."/>
            <person name="Sireger I.Z."/>
            <person name="Indrioko S."/>
            <person name="Kosugi Y."/>
            <person name="Izuno A."/>
            <person name="Isagi Y."/>
            <person name="Lee S.L."/>
            <person name="Shimizu K.K."/>
        </authorList>
    </citation>
    <scope>NUCLEOTIDE SEQUENCE [LARGE SCALE GENOMIC DNA]</scope>
    <source>
        <strain evidence="9">214</strain>
    </source>
</reference>
<dbReference type="InterPro" id="IPR045051">
    <property type="entry name" value="SBT"/>
</dbReference>
<keyword evidence="4" id="KW-0378">Hydrolase</keyword>
<dbReference type="PROSITE" id="PS51892">
    <property type="entry name" value="SUBTILASE"/>
    <property type="match status" value="1"/>
</dbReference>
<accession>A0AAV5JED9</accession>
<dbReference type="Gene3D" id="2.60.40.2310">
    <property type="match status" value="1"/>
</dbReference>
<dbReference type="InterPro" id="IPR023828">
    <property type="entry name" value="Peptidase_S8_Ser-AS"/>
</dbReference>
<keyword evidence="5" id="KW-0720">Serine protease</keyword>
<dbReference type="AlphaFoldDB" id="A0AAV5JED9"/>
<dbReference type="InterPro" id="IPR041469">
    <property type="entry name" value="Subtilisin-like_FN3"/>
</dbReference>
<feature type="domain" description="Peptidase S8/S53" evidence="7">
    <location>
        <begin position="61"/>
        <end position="169"/>
    </location>
</feature>
<dbReference type="Gene3D" id="3.50.30.30">
    <property type="match status" value="1"/>
</dbReference>
<evidence type="ECO:0000256" key="2">
    <source>
        <dbReference type="ARBA" id="ARBA00022670"/>
    </source>
</evidence>
<dbReference type="GO" id="GO:0006508">
    <property type="term" value="P:proteolysis"/>
    <property type="evidence" value="ECO:0007669"/>
    <property type="project" value="UniProtKB-KW"/>
</dbReference>
<gene>
    <name evidence="9" type="ORF">SLEP1_g24065</name>
</gene>
<evidence type="ECO:0000256" key="6">
    <source>
        <dbReference type="PROSITE-ProRule" id="PRU01240"/>
    </source>
</evidence>
<proteinExistence type="inferred from homology"/>
<dbReference type="InterPro" id="IPR036852">
    <property type="entry name" value="Peptidase_S8/S53_dom_sf"/>
</dbReference>
<evidence type="ECO:0000259" key="7">
    <source>
        <dbReference type="Pfam" id="PF00082"/>
    </source>
</evidence>
<dbReference type="GO" id="GO:0004252">
    <property type="term" value="F:serine-type endopeptidase activity"/>
    <property type="evidence" value="ECO:0007669"/>
    <property type="project" value="InterPro"/>
</dbReference>
<keyword evidence="3" id="KW-0732">Signal</keyword>
<dbReference type="EMBL" id="BPVZ01000037">
    <property type="protein sequence ID" value="GKV12983.1"/>
    <property type="molecule type" value="Genomic_DNA"/>
</dbReference>
<dbReference type="Gene3D" id="3.40.50.200">
    <property type="entry name" value="Peptidase S8/S53 domain"/>
    <property type="match status" value="1"/>
</dbReference>
<dbReference type="Pfam" id="PF17766">
    <property type="entry name" value="fn3_6"/>
    <property type="match status" value="1"/>
</dbReference>
<evidence type="ECO:0000313" key="9">
    <source>
        <dbReference type="EMBL" id="GKV12983.1"/>
    </source>
</evidence>
<dbReference type="Proteomes" id="UP001054252">
    <property type="component" value="Unassembled WGS sequence"/>
</dbReference>
<comment type="caution">
    <text evidence="6">Lacks conserved residue(s) required for the propagation of feature annotation.</text>
</comment>
<dbReference type="SUPFAM" id="SSF52743">
    <property type="entry name" value="Subtilisin-like"/>
    <property type="match status" value="1"/>
</dbReference>
<dbReference type="PANTHER" id="PTHR10795">
    <property type="entry name" value="PROPROTEIN CONVERTASE SUBTILISIN/KEXIN"/>
    <property type="match status" value="1"/>
</dbReference>
<evidence type="ECO:0000313" key="10">
    <source>
        <dbReference type="Proteomes" id="UP001054252"/>
    </source>
</evidence>
<dbReference type="Pfam" id="PF00082">
    <property type="entry name" value="Peptidase_S8"/>
    <property type="match status" value="1"/>
</dbReference>